<keyword evidence="1" id="KW-0540">Nuclease</keyword>
<keyword evidence="5" id="KW-1015">Disulfide bond</keyword>
<evidence type="ECO:0000256" key="2">
    <source>
        <dbReference type="ARBA" id="ARBA00022723"/>
    </source>
</evidence>
<evidence type="ECO:0000256" key="6">
    <source>
        <dbReference type="ARBA" id="ARBA00023180"/>
    </source>
</evidence>
<name>A0ABW3Y1Y4_9FLAO</name>
<keyword evidence="8" id="KW-1185">Reference proteome</keyword>
<dbReference type="SUPFAM" id="SSF48537">
    <property type="entry name" value="Phospholipase C/P1 nuclease"/>
    <property type="match status" value="1"/>
</dbReference>
<sequence length="260" mass="30031">MQRSIFTFLVIFFILTTVVLGKNGDWGPTGHRTVGEIAQKHLNKKAEKKVRKLLNGKSLAYVSNYMDEIKSDRKYDQYKPWHYVNYPFDQNYAQSQKSKNGDIIVAIETSIAKLKNPKTSIDEQIMYLKFLIHLIGDLHQPLHIGLESDKGGNDFQVRWFNNGSNLHRVWDSDMIESFNMSYTELSTNILDGKIYDKTLVLGTAAEWADSTHLFTATLYKDIQIGDKLGYNYSYDHFHEVQMQLYLSGIRLANILNEIYG</sequence>
<dbReference type="PANTHER" id="PTHR33146">
    <property type="entry name" value="ENDONUCLEASE 4"/>
    <property type="match status" value="1"/>
</dbReference>
<keyword evidence="6" id="KW-0325">Glycoprotein</keyword>
<dbReference type="Pfam" id="PF02265">
    <property type="entry name" value="S1-P1_nuclease"/>
    <property type="match status" value="1"/>
</dbReference>
<organism evidence="7 8">
    <name type="scientific">Namhaeicola litoreus</name>
    <dbReference type="NCBI Taxonomy" id="1052145"/>
    <lineage>
        <taxon>Bacteria</taxon>
        <taxon>Pseudomonadati</taxon>
        <taxon>Bacteroidota</taxon>
        <taxon>Flavobacteriia</taxon>
        <taxon>Flavobacteriales</taxon>
        <taxon>Flavobacteriaceae</taxon>
        <taxon>Namhaeicola</taxon>
    </lineage>
</organism>
<dbReference type="InterPro" id="IPR008947">
    <property type="entry name" value="PLipase_C/P1_nuclease_dom_sf"/>
</dbReference>
<keyword evidence="4" id="KW-0378">Hydrolase</keyword>
<evidence type="ECO:0000256" key="5">
    <source>
        <dbReference type="ARBA" id="ARBA00023157"/>
    </source>
</evidence>
<evidence type="ECO:0000313" key="7">
    <source>
        <dbReference type="EMBL" id="MFD1315857.1"/>
    </source>
</evidence>
<evidence type="ECO:0000313" key="8">
    <source>
        <dbReference type="Proteomes" id="UP001597201"/>
    </source>
</evidence>
<evidence type="ECO:0000256" key="3">
    <source>
        <dbReference type="ARBA" id="ARBA00022759"/>
    </source>
</evidence>
<reference evidence="8" key="1">
    <citation type="journal article" date="2019" name="Int. J. Syst. Evol. Microbiol.">
        <title>The Global Catalogue of Microorganisms (GCM) 10K type strain sequencing project: providing services to taxonomists for standard genome sequencing and annotation.</title>
        <authorList>
            <consortium name="The Broad Institute Genomics Platform"/>
            <consortium name="The Broad Institute Genome Sequencing Center for Infectious Disease"/>
            <person name="Wu L."/>
            <person name="Ma J."/>
        </authorList>
    </citation>
    <scope>NUCLEOTIDE SEQUENCE [LARGE SCALE GENOMIC DNA]</scope>
    <source>
        <strain evidence="8">CCUG 61485</strain>
    </source>
</reference>
<keyword evidence="3" id="KW-0255">Endonuclease</keyword>
<dbReference type="EMBL" id="JBHTMY010000003">
    <property type="protein sequence ID" value="MFD1315857.1"/>
    <property type="molecule type" value="Genomic_DNA"/>
</dbReference>
<dbReference type="RefSeq" id="WP_377178430.1">
    <property type="nucleotide sequence ID" value="NZ_JBHTMY010000003.1"/>
</dbReference>
<dbReference type="InterPro" id="IPR003154">
    <property type="entry name" value="S1/P1nuclease"/>
</dbReference>
<gene>
    <name evidence="7" type="ORF">ACFQ39_09530</name>
</gene>
<protein>
    <submittedName>
        <fullName evidence="7">S1/P1 nuclease</fullName>
    </submittedName>
</protein>
<accession>A0ABW3Y1Y4</accession>
<evidence type="ECO:0000256" key="1">
    <source>
        <dbReference type="ARBA" id="ARBA00022722"/>
    </source>
</evidence>
<dbReference type="CDD" id="cd11010">
    <property type="entry name" value="S1-P1_nuclease"/>
    <property type="match status" value="1"/>
</dbReference>
<comment type="caution">
    <text evidence="7">The sequence shown here is derived from an EMBL/GenBank/DDBJ whole genome shotgun (WGS) entry which is preliminary data.</text>
</comment>
<dbReference type="Proteomes" id="UP001597201">
    <property type="component" value="Unassembled WGS sequence"/>
</dbReference>
<dbReference type="PANTHER" id="PTHR33146:SF26">
    <property type="entry name" value="ENDONUCLEASE 4"/>
    <property type="match status" value="1"/>
</dbReference>
<keyword evidence="2" id="KW-0479">Metal-binding</keyword>
<dbReference type="Gene3D" id="1.10.575.10">
    <property type="entry name" value="P1 Nuclease"/>
    <property type="match status" value="1"/>
</dbReference>
<evidence type="ECO:0000256" key="4">
    <source>
        <dbReference type="ARBA" id="ARBA00022801"/>
    </source>
</evidence>
<proteinExistence type="predicted"/>